<evidence type="ECO:0000313" key="7">
    <source>
        <dbReference type="EMBL" id="RHF73189.1"/>
    </source>
</evidence>
<dbReference type="Proteomes" id="UP000284676">
    <property type="component" value="Unassembled WGS sequence"/>
</dbReference>
<dbReference type="EMBL" id="QRHL01000005">
    <property type="protein sequence ID" value="RHF73189.1"/>
    <property type="molecule type" value="Genomic_DNA"/>
</dbReference>
<comment type="similarity">
    <text evidence="2 4">Belongs to the bacterial solute-binding protein 3 family.</text>
</comment>
<evidence type="ECO:0000256" key="1">
    <source>
        <dbReference type="ARBA" id="ARBA00004196"/>
    </source>
</evidence>
<comment type="caution">
    <text evidence="7">The sequence shown here is derived from an EMBL/GenBank/DDBJ whole genome shotgun (WGS) entry which is preliminary data.</text>
</comment>
<dbReference type="PROSITE" id="PS01039">
    <property type="entry name" value="SBP_BACTERIAL_3"/>
    <property type="match status" value="1"/>
</dbReference>
<comment type="subcellular location">
    <subcellularLocation>
        <location evidence="1">Cell envelope</location>
    </subcellularLocation>
</comment>
<feature type="domain" description="Solute-binding protein family 3/N-terminal" evidence="6">
    <location>
        <begin position="21"/>
        <end position="240"/>
    </location>
</feature>
<dbReference type="CDD" id="cd13624">
    <property type="entry name" value="PBP2_Arg_Lys_His"/>
    <property type="match status" value="1"/>
</dbReference>
<accession>A0A414PX73</accession>
<feature type="signal peptide" evidence="5">
    <location>
        <begin position="1"/>
        <end position="18"/>
    </location>
</feature>
<evidence type="ECO:0000259" key="6">
    <source>
        <dbReference type="SMART" id="SM00062"/>
    </source>
</evidence>
<feature type="chain" id="PRO_5019157899" evidence="5">
    <location>
        <begin position="19"/>
        <end position="253"/>
    </location>
</feature>
<dbReference type="Gene3D" id="3.40.190.10">
    <property type="entry name" value="Periplasmic binding protein-like II"/>
    <property type="match status" value="2"/>
</dbReference>
<dbReference type="PANTHER" id="PTHR35936">
    <property type="entry name" value="MEMBRANE-BOUND LYTIC MUREIN TRANSGLYCOSYLASE F"/>
    <property type="match status" value="1"/>
</dbReference>
<dbReference type="SUPFAM" id="SSF53850">
    <property type="entry name" value="Periplasmic binding protein-like II"/>
    <property type="match status" value="1"/>
</dbReference>
<dbReference type="InterPro" id="IPR001638">
    <property type="entry name" value="Solute-binding_3/MltF_N"/>
</dbReference>
<protein>
    <submittedName>
        <fullName evidence="7">Basic amino acid ABC transporter substrate-binding protein</fullName>
    </submittedName>
</protein>
<evidence type="ECO:0000256" key="3">
    <source>
        <dbReference type="ARBA" id="ARBA00022729"/>
    </source>
</evidence>
<dbReference type="GO" id="GO:0030313">
    <property type="term" value="C:cell envelope"/>
    <property type="evidence" value="ECO:0007669"/>
    <property type="project" value="UniProtKB-SubCell"/>
</dbReference>
<evidence type="ECO:0000256" key="2">
    <source>
        <dbReference type="ARBA" id="ARBA00010333"/>
    </source>
</evidence>
<dbReference type="AlphaFoldDB" id="A0A414PX73"/>
<gene>
    <name evidence="7" type="ORF">DW663_04890</name>
</gene>
<evidence type="ECO:0000256" key="5">
    <source>
        <dbReference type="SAM" id="SignalP"/>
    </source>
</evidence>
<name>A0A414PX73_FUSMR</name>
<dbReference type="InterPro" id="IPR018313">
    <property type="entry name" value="SBP_3_CS"/>
</dbReference>
<organism evidence="7 8">
    <name type="scientific">Fusobacterium mortiferum</name>
    <dbReference type="NCBI Taxonomy" id="850"/>
    <lineage>
        <taxon>Bacteria</taxon>
        <taxon>Fusobacteriati</taxon>
        <taxon>Fusobacteriota</taxon>
        <taxon>Fusobacteriia</taxon>
        <taxon>Fusobacteriales</taxon>
        <taxon>Fusobacteriaceae</taxon>
        <taxon>Fusobacterium</taxon>
    </lineage>
</organism>
<sequence>MKKVILFLMLILSSLSFAAKKLYVGTNAEFAPYEYLENGKMVGFDIELMDAIGEELGYEIVWSNMSFDGLLPALQMKKIDAVIAGMSQTPERQKAVTFSMPYLLFSSDEHYVIVNEESSYVKKEELNGKKIGVQIGTMQEEFAKDLGGLPQLYNSWTGALMDLQQNKIDAVIIADVSGEEYLKTMKGIKKIDVVEENFPGASIALRKGETELAEQINQAILKIDAEGKYLEILKKYFPDKLDNYDAYKKANNL</sequence>
<evidence type="ECO:0000256" key="4">
    <source>
        <dbReference type="RuleBase" id="RU003744"/>
    </source>
</evidence>
<reference evidence="7 8" key="1">
    <citation type="submission" date="2018-08" db="EMBL/GenBank/DDBJ databases">
        <title>A genome reference for cultivated species of the human gut microbiota.</title>
        <authorList>
            <person name="Zou Y."/>
            <person name="Xue W."/>
            <person name="Luo G."/>
        </authorList>
    </citation>
    <scope>NUCLEOTIDE SEQUENCE [LARGE SCALE GENOMIC DNA]</scope>
    <source>
        <strain evidence="7 8">AM25-1</strain>
    </source>
</reference>
<proteinExistence type="inferred from homology"/>
<dbReference type="RefSeq" id="WP_117708596.1">
    <property type="nucleotide sequence ID" value="NZ_CAEUHP010000001.1"/>
</dbReference>
<evidence type="ECO:0000313" key="8">
    <source>
        <dbReference type="Proteomes" id="UP000284676"/>
    </source>
</evidence>
<keyword evidence="3 5" id="KW-0732">Signal</keyword>
<dbReference type="SMART" id="SM00062">
    <property type="entry name" value="PBPb"/>
    <property type="match status" value="1"/>
</dbReference>
<dbReference type="Pfam" id="PF00497">
    <property type="entry name" value="SBP_bac_3"/>
    <property type="match status" value="1"/>
</dbReference>
<dbReference type="PANTHER" id="PTHR35936:SF17">
    <property type="entry name" value="ARGININE-BINDING EXTRACELLULAR PROTEIN ARTP"/>
    <property type="match status" value="1"/>
</dbReference>